<comment type="catalytic activity">
    <reaction evidence="8">
        <text>fluoride(in) = fluoride(out)</text>
        <dbReference type="Rhea" id="RHEA:76159"/>
        <dbReference type="ChEBI" id="CHEBI:17051"/>
    </reaction>
    <physiologicalReaction direction="left-to-right" evidence="8">
        <dbReference type="Rhea" id="RHEA:76160"/>
    </physiologicalReaction>
</comment>
<evidence type="ECO:0000256" key="10">
    <source>
        <dbReference type="HAMAP-Rule" id="MF_00454"/>
    </source>
</evidence>
<dbReference type="Proteomes" id="UP000192790">
    <property type="component" value="Unassembled WGS sequence"/>
</dbReference>
<keyword evidence="2 10" id="KW-1003">Cell membrane</keyword>
<keyword evidence="12" id="KW-1185">Reference proteome</keyword>
<dbReference type="RefSeq" id="WP_084233786.1">
    <property type="nucleotide sequence ID" value="NZ_FWXW01000002.1"/>
</dbReference>
<gene>
    <name evidence="10" type="primary">fluC</name>
    <name evidence="10" type="synonym">crcB</name>
    <name evidence="11" type="ORF">SAMN02745168_1160</name>
</gene>
<dbReference type="Pfam" id="PF02537">
    <property type="entry name" value="CRCB"/>
    <property type="match status" value="1"/>
</dbReference>
<keyword evidence="5 10" id="KW-0472">Membrane</keyword>
<comment type="similarity">
    <text evidence="7 10">Belongs to the fluoride channel Fluc/FEX (TC 1.A.43) family.</text>
</comment>
<keyword evidence="10" id="KW-0406">Ion transport</keyword>
<dbReference type="InterPro" id="IPR003691">
    <property type="entry name" value="FluC"/>
</dbReference>
<evidence type="ECO:0000256" key="8">
    <source>
        <dbReference type="ARBA" id="ARBA00035585"/>
    </source>
</evidence>
<comment type="function">
    <text evidence="9 10">Fluoride-specific ion channel. Important for reducing fluoride concentration in the cell, thus reducing its toxicity.</text>
</comment>
<feature type="transmembrane region" description="Helical" evidence="10">
    <location>
        <begin position="64"/>
        <end position="83"/>
    </location>
</feature>
<protein>
    <recommendedName>
        <fullName evidence="10">Fluoride-specific ion channel FluC</fullName>
    </recommendedName>
</protein>
<evidence type="ECO:0000256" key="4">
    <source>
        <dbReference type="ARBA" id="ARBA00022989"/>
    </source>
</evidence>
<evidence type="ECO:0000256" key="1">
    <source>
        <dbReference type="ARBA" id="ARBA00004651"/>
    </source>
</evidence>
<feature type="transmembrane region" description="Helical" evidence="10">
    <location>
        <begin position="33"/>
        <end position="52"/>
    </location>
</feature>
<keyword evidence="10" id="KW-0479">Metal-binding</keyword>
<organism evidence="11 12">
    <name type="scientific">Papillibacter cinnamivorans DSM 12816</name>
    <dbReference type="NCBI Taxonomy" id="1122930"/>
    <lineage>
        <taxon>Bacteria</taxon>
        <taxon>Bacillati</taxon>
        <taxon>Bacillota</taxon>
        <taxon>Clostridia</taxon>
        <taxon>Eubacteriales</taxon>
        <taxon>Oscillospiraceae</taxon>
        <taxon>Papillibacter</taxon>
    </lineage>
</organism>
<feature type="transmembrane region" description="Helical" evidence="10">
    <location>
        <begin position="7"/>
        <end position="27"/>
    </location>
</feature>
<sequence>MTQCIMVGLGGFVGAVCRYLFGLIPLGTDRFPLGTFLINLVGAVLIGAISAVWELNPHFDRNILLLLTVGLCGGFTTFSTFTLESLGLIEKGRVGAAAAYMLLSVSFCLLGVMIGRGAVRAIL</sequence>
<accession>A0A1W1ZK51</accession>
<dbReference type="GO" id="GO:0062054">
    <property type="term" value="F:fluoride channel activity"/>
    <property type="evidence" value="ECO:0007669"/>
    <property type="project" value="UniProtKB-UniRule"/>
</dbReference>
<evidence type="ECO:0000256" key="5">
    <source>
        <dbReference type="ARBA" id="ARBA00023136"/>
    </source>
</evidence>
<evidence type="ECO:0000256" key="2">
    <source>
        <dbReference type="ARBA" id="ARBA00022475"/>
    </source>
</evidence>
<keyword evidence="3 10" id="KW-0812">Transmembrane</keyword>
<reference evidence="11 12" key="1">
    <citation type="submission" date="2017-04" db="EMBL/GenBank/DDBJ databases">
        <authorList>
            <person name="Afonso C.L."/>
            <person name="Miller P.J."/>
            <person name="Scott M.A."/>
            <person name="Spackman E."/>
            <person name="Goraichik I."/>
            <person name="Dimitrov K.M."/>
            <person name="Suarez D.L."/>
            <person name="Swayne D.E."/>
        </authorList>
    </citation>
    <scope>NUCLEOTIDE SEQUENCE [LARGE SCALE GENOMIC DNA]</scope>
    <source>
        <strain evidence="11 12">DSM 12816</strain>
    </source>
</reference>
<feature type="binding site" evidence="10">
    <location>
        <position position="76"/>
    </location>
    <ligand>
        <name>Na(+)</name>
        <dbReference type="ChEBI" id="CHEBI:29101"/>
        <note>structural</note>
    </ligand>
</feature>
<feature type="binding site" evidence="10">
    <location>
        <position position="73"/>
    </location>
    <ligand>
        <name>Na(+)</name>
        <dbReference type="ChEBI" id="CHEBI:29101"/>
        <note>structural</note>
    </ligand>
</feature>
<dbReference type="GO" id="GO:0005886">
    <property type="term" value="C:plasma membrane"/>
    <property type="evidence" value="ECO:0007669"/>
    <property type="project" value="UniProtKB-SubCell"/>
</dbReference>
<comment type="activity regulation">
    <text evidence="10">Na(+) is not transported, but it plays an essential structural role and its presence is essential for fluoride channel function.</text>
</comment>
<evidence type="ECO:0000256" key="7">
    <source>
        <dbReference type="ARBA" id="ARBA00035120"/>
    </source>
</evidence>
<evidence type="ECO:0000256" key="3">
    <source>
        <dbReference type="ARBA" id="ARBA00022692"/>
    </source>
</evidence>
<evidence type="ECO:0000313" key="11">
    <source>
        <dbReference type="EMBL" id="SMC48431.1"/>
    </source>
</evidence>
<dbReference type="EMBL" id="FWXW01000002">
    <property type="protein sequence ID" value="SMC48431.1"/>
    <property type="molecule type" value="Genomic_DNA"/>
</dbReference>
<name>A0A1W1ZK51_9FIRM</name>
<dbReference type="NCBIfam" id="TIGR00494">
    <property type="entry name" value="crcB"/>
    <property type="match status" value="1"/>
</dbReference>
<dbReference type="OrthoDB" id="9815830at2"/>
<keyword evidence="6 10" id="KW-0407">Ion channel</keyword>
<evidence type="ECO:0000256" key="9">
    <source>
        <dbReference type="ARBA" id="ARBA00049940"/>
    </source>
</evidence>
<dbReference type="GO" id="GO:0046872">
    <property type="term" value="F:metal ion binding"/>
    <property type="evidence" value="ECO:0007669"/>
    <property type="project" value="UniProtKB-KW"/>
</dbReference>
<feature type="transmembrane region" description="Helical" evidence="10">
    <location>
        <begin position="95"/>
        <end position="115"/>
    </location>
</feature>
<evidence type="ECO:0000256" key="6">
    <source>
        <dbReference type="ARBA" id="ARBA00023303"/>
    </source>
</evidence>
<dbReference type="HAMAP" id="MF_00454">
    <property type="entry name" value="FluC"/>
    <property type="match status" value="1"/>
</dbReference>
<dbReference type="GO" id="GO:0140114">
    <property type="term" value="P:cellular detoxification of fluoride"/>
    <property type="evidence" value="ECO:0007669"/>
    <property type="project" value="UniProtKB-UniRule"/>
</dbReference>
<comment type="subcellular location">
    <subcellularLocation>
        <location evidence="1 10">Cell membrane</location>
        <topology evidence="1 10">Multi-pass membrane protein</topology>
    </subcellularLocation>
</comment>
<dbReference type="AlphaFoldDB" id="A0A1W1ZK51"/>
<dbReference type="PANTHER" id="PTHR28259:SF1">
    <property type="entry name" value="FLUORIDE EXPORT PROTEIN 1-RELATED"/>
    <property type="match status" value="1"/>
</dbReference>
<proteinExistence type="inferred from homology"/>
<dbReference type="PANTHER" id="PTHR28259">
    <property type="entry name" value="FLUORIDE EXPORT PROTEIN 1-RELATED"/>
    <property type="match status" value="1"/>
</dbReference>
<keyword evidence="4 10" id="KW-1133">Transmembrane helix</keyword>
<keyword evidence="10" id="KW-0915">Sodium</keyword>
<evidence type="ECO:0000313" key="12">
    <source>
        <dbReference type="Proteomes" id="UP000192790"/>
    </source>
</evidence>
<keyword evidence="10" id="KW-0813">Transport</keyword>